<dbReference type="SUPFAM" id="SSF53335">
    <property type="entry name" value="S-adenosyl-L-methionine-dependent methyltransferases"/>
    <property type="match status" value="1"/>
</dbReference>
<evidence type="ECO:0000313" key="4">
    <source>
        <dbReference type="EMBL" id="KRH43625.1"/>
    </source>
</evidence>
<organism evidence="4">
    <name type="scientific">Glycine max</name>
    <name type="common">Soybean</name>
    <name type="synonym">Glycine hispida</name>
    <dbReference type="NCBI Taxonomy" id="3847"/>
    <lineage>
        <taxon>Eukaryota</taxon>
        <taxon>Viridiplantae</taxon>
        <taxon>Streptophyta</taxon>
        <taxon>Embryophyta</taxon>
        <taxon>Tracheophyta</taxon>
        <taxon>Spermatophyta</taxon>
        <taxon>Magnoliopsida</taxon>
        <taxon>eudicotyledons</taxon>
        <taxon>Gunneridae</taxon>
        <taxon>Pentapetalae</taxon>
        <taxon>rosids</taxon>
        <taxon>fabids</taxon>
        <taxon>Fabales</taxon>
        <taxon>Fabaceae</taxon>
        <taxon>Papilionoideae</taxon>
        <taxon>50 kb inversion clade</taxon>
        <taxon>NPAAA clade</taxon>
        <taxon>indigoferoid/millettioid clade</taxon>
        <taxon>Phaseoleae</taxon>
        <taxon>Glycine</taxon>
        <taxon>Glycine subgen. Soja</taxon>
    </lineage>
</organism>
<dbReference type="SMR" id="A0A0R0ISU3"/>
<dbReference type="Proteomes" id="UP000008827">
    <property type="component" value="Chromosome 8"/>
</dbReference>
<dbReference type="InterPro" id="IPR051419">
    <property type="entry name" value="Lys/N-term_MeTrsfase_sf"/>
</dbReference>
<dbReference type="Gene3D" id="3.40.50.150">
    <property type="entry name" value="Vaccinia Virus protein VP39"/>
    <property type="match status" value="1"/>
</dbReference>
<keyword evidence="2" id="KW-0489">Methyltransferase</keyword>
<dbReference type="FunFam" id="3.40.50.150:FF:000236">
    <property type="entry name" value="S-adenosyl-L-methionine-dependent methyltransferases superfamily protein"/>
    <property type="match status" value="1"/>
</dbReference>
<evidence type="ECO:0000256" key="2">
    <source>
        <dbReference type="ARBA" id="ARBA00022603"/>
    </source>
</evidence>
<name>A0A0R0ISU3_SOYBN</name>
<gene>
    <name evidence="5" type="primary">LOC100785365</name>
    <name evidence="4" type="ORF">GLYMA_08G161400</name>
</gene>
<dbReference type="EMBL" id="CM000841">
    <property type="protein sequence ID" value="KRH43625.1"/>
    <property type="molecule type" value="Genomic_DNA"/>
</dbReference>
<dbReference type="ExpressionAtlas" id="A0A0R0ISU3">
    <property type="expression patterns" value="baseline and differential"/>
</dbReference>
<proteinExistence type="inferred from homology"/>
<reference evidence="4 5" key="1">
    <citation type="journal article" date="2010" name="Nature">
        <title>Genome sequence of the palaeopolyploid soybean.</title>
        <authorList>
            <person name="Schmutz J."/>
            <person name="Cannon S.B."/>
            <person name="Schlueter J."/>
            <person name="Ma J."/>
            <person name="Mitros T."/>
            <person name="Nelson W."/>
            <person name="Hyten D.L."/>
            <person name="Song Q."/>
            <person name="Thelen J.J."/>
            <person name="Cheng J."/>
            <person name="Xu D."/>
            <person name="Hellsten U."/>
            <person name="May G.D."/>
            <person name="Yu Y."/>
            <person name="Sakurai T."/>
            <person name="Umezawa T."/>
            <person name="Bhattacharyya M.K."/>
            <person name="Sandhu D."/>
            <person name="Valliyodan B."/>
            <person name="Lindquist E."/>
            <person name="Peto M."/>
            <person name="Grant D."/>
            <person name="Shu S."/>
            <person name="Goodstein D."/>
            <person name="Barry K."/>
            <person name="Futrell-Griggs M."/>
            <person name="Abernathy B."/>
            <person name="Du J."/>
            <person name="Tian Z."/>
            <person name="Zhu L."/>
            <person name="Gill N."/>
            <person name="Joshi T."/>
            <person name="Libault M."/>
            <person name="Sethuraman A."/>
            <person name="Zhang X.-C."/>
            <person name="Shinozaki K."/>
            <person name="Nguyen H.T."/>
            <person name="Wing R.A."/>
            <person name="Cregan P."/>
            <person name="Specht J."/>
            <person name="Grimwood J."/>
            <person name="Rokhsar D."/>
            <person name="Stacey G."/>
            <person name="Shoemaker R.C."/>
            <person name="Jackson S.A."/>
        </authorList>
    </citation>
    <scope>NUCLEOTIDE SEQUENCE</scope>
    <source>
        <strain evidence="5">cv. Williams 82</strain>
        <tissue evidence="4">Callus</tissue>
    </source>
</reference>
<dbReference type="PANTHER" id="PTHR12176">
    <property type="entry name" value="SAM-DEPENDENT METHYLTRANSFERASE SUPERFAMILY PROTEIN"/>
    <property type="match status" value="1"/>
</dbReference>
<evidence type="ECO:0008006" key="7">
    <source>
        <dbReference type="Google" id="ProtNLM"/>
    </source>
</evidence>
<reference evidence="4" key="3">
    <citation type="submission" date="2018-07" db="EMBL/GenBank/DDBJ databases">
        <title>WGS assembly of Glycine max.</title>
        <authorList>
            <person name="Schmutz J."/>
            <person name="Cannon S."/>
            <person name="Schlueter J."/>
            <person name="Ma J."/>
            <person name="Mitros T."/>
            <person name="Nelson W."/>
            <person name="Hyten D."/>
            <person name="Song Q."/>
            <person name="Thelen J."/>
            <person name="Cheng J."/>
            <person name="Xu D."/>
            <person name="Hellsten U."/>
            <person name="May G."/>
            <person name="Yu Y."/>
            <person name="Sakurai T."/>
            <person name="Umezawa T."/>
            <person name="Bhattacharyya M."/>
            <person name="Sandhu D."/>
            <person name="Valliyodan B."/>
            <person name="Lindquist E."/>
            <person name="Peto M."/>
            <person name="Grant D."/>
            <person name="Shu S."/>
            <person name="Goodstein D."/>
            <person name="Barry K."/>
            <person name="Futrell-Griggs M."/>
            <person name="Abernathy B."/>
            <person name="Du J."/>
            <person name="Tian Z."/>
            <person name="Zhu L."/>
            <person name="Gill N."/>
            <person name="Joshi T."/>
            <person name="Libault M."/>
            <person name="Sethuraman A."/>
            <person name="Zhang X."/>
            <person name="Shinozaki K."/>
            <person name="Nguyen H."/>
            <person name="Wing R."/>
            <person name="Cregan P."/>
            <person name="Specht J."/>
            <person name="Grimwood J."/>
            <person name="Rokhsar D."/>
            <person name="Stacey G."/>
            <person name="Shoemaker R."/>
            <person name="Jackson S."/>
        </authorList>
    </citation>
    <scope>NUCLEOTIDE SEQUENCE</scope>
    <source>
        <tissue evidence="4">Callus</tissue>
    </source>
</reference>
<dbReference type="InterPro" id="IPR011009">
    <property type="entry name" value="Kinase-like_dom_sf"/>
</dbReference>
<accession>A0A0R0ISU3</accession>
<evidence type="ECO:0000313" key="5">
    <source>
        <dbReference type="EnsemblPlants" id="KRH43625"/>
    </source>
</evidence>
<evidence type="ECO:0000256" key="3">
    <source>
        <dbReference type="ARBA" id="ARBA00022679"/>
    </source>
</evidence>
<dbReference type="GO" id="GO:0032259">
    <property type="term" value="P:methylation"/>
    <property type="evidence" value="ECO:0007669"/>
    <property type="project" value="UniProtKB-KW"/>
</dbReference>
<sequence length="404" mass="44896">MRGCALPLTKFVPPLPHVAIGIKLKPFTFSIDSTHSLSSTPKHPLFLSTHHHSKSNAHFSFSVSAQQQQQQQVEADEEENFQVLTALKTDYNDILIVDTPKSRMLLLDSSYSVHSILYKEQKWTGSYWDEFASLPVIVPKGPIAILGLGGGTAAHLMLDLWPSLQLDGWEIDQILIDKARDYFGLSDLEKTTDNGGVLNVHIGDVFITSEDFHQRYAGIIVDLFSDGKVLPQLQEVSTWLELHERLMANGRFMVNCGGVGGGPSAVDGSTDQETSSDESWLLNPALQALSKAFPGQVSWKRMPKENGENFMALTGPLPDLDSWSASVPSPLSKSVKNWRTLYYKTNRLTDKSDVYSFGVALLEIITSQPVIARNQEKIHISQWVSSLMAKGDIKAIVDSVRRRF</sequence>
<dbReference type="SUPFAM" id="SSF56112">
    <property type="entry name" value="Protein kinase-like (PK-like)"/>
    <property type="match status" value="1"/>
</dbReference>
<evidence type="ECO:0000313" key="6">
    <source>
        <dbReference type="Proteomes" id="UP000008827"/>
    </source>
</evidence>
<reference evidence="5" key="2">
    <citation type="submission" date="2018-02" db="UniProtKB">
        <authorList>
            <consortium name="EnsemblPlants"/>
        </authorList>
    </citation>
    <scope>IDENTIFICATION</scope>
    <source>
        <strain evidence="5">Williams 82</strain>
    </source>
</reference>
<dbReference type="GO" id="GO:0008168">
    <property type="term" value="F:methyltransferase activity"/>
    <property type="evidence" value="ECO:0007669"/>
    <property type="project" value="UniProtKB-KW"/>
</dbReference>
<evidence type="ECO:0000256" key="1">
    <source>
        <dbReference type="ARBA" id="ARBA00008361"/>
    </source>
</evidence>
<dbReference type="InterPro" id="IPR029063">
    <property type="entry name" value="SAM-dependent_MTases_sf"/>
</dbReference>
<keyword evidence="6" id="KW-1185">Reference proteome</keyword>
<comment type="similarity">
    <text evidence="1">Belongs to the methyltransferase superfamily.</text>
</comment>
<dbReference type="Gene3D" id="1.10.510.10">
    <property type="entry name" value="Transferase(Phosphotransferase) domain 1"/>
    <property type="match status" value="1"/>
</dbReference>
<protein>
    <recommendedName>
        <fullName evidence="7">PABS domain-containing protein</fullName>
    </recommendedName>
</protein>
<dbReference type="AlphaFoldDB" id="A0A0R0ISU3"/>
<dbReference type="PANTHER" id="PTHR12176:SF76">
    <property type="entry name" value="S-ADENOSYL-L-METHIONINE-DEPENDENT METHYLTRANSFERASES SUPERFAMILY PROTEIN"/>
    <property type="match status" value="1"/>
</dbReference>
<dbReference type="EnsemblPlants" id="KRH43625">
    <property type="protein sequence ID" value="KRH43625"/>
    <property type="gene ID" value="GLYMA_08G161400"/>
</dbReference>
<keyword evidence="3" id="KW-0808">Transferase</keyword>
<dbReference type="Gramene" id="KRH43625">
    <property type="protein sequence ID" value="KRH43625"/>
    <property type="gene ID" value="GLYMA_08G161400"/>
</dbReference>